<proteinExistence type="predicted"/>
<keyword evidence="1" id="KW-1133">Transmembrane helix</keyword>
<dbReference type="FunCoup" id="F0ZCL1">
    <property type="interactions" value="398"/>
</dbReference>
<dbReference type="KEGG" id="dpp:DICPUDRAFT_91451"/>
<dbReference type="OrthoDB" id="19536at2759"/>
<evidence type="ECO:0000313" key="2">
    <source>
        <dbReference type="EMBL" id="EGC38287.1"/>
    </source>
</evidence>
<dbReference type="eggNOG" id="ENOG502RH84">
    <property type="taxonomic scope" value="Eukaryota"/>
</dbReference>
<keyword evidence="3" id="KW-1185">Reference proteome</keyword>
<protein>
    <submittedName>
        <fullName evidence="2">Uncharacterized protein</fullName>
    </submittedName>
</protein>
<dbReference type="Gene3D" id="3.90.1720.10">
    <property type="entry name" value="endopeptidase domain like (from Nostoc punctiforme)"/>
    <property type="match status" value="1"/>
</dbReference>
<reference evidence="3" key="1">
    <citation type="journal article" date="2011" name="Genome Biol.">
        <title>Comparative genomics of the social amoebae Dictyostelium discoideum and Dictyostelium purpureum.</title>
        <authorList>
            <consortium name="US DOE Joint Genome Institute (JGI-PGF)"/>
            <person name="Sucgang R."/>
            <person name="Kuo A."/>
            <person name="Tian X."/>
            <person name="Salerno W."/>
            <person name="Parikh A."/>
            <person name="Feasley C.L."/>
            <person name="Dalin E."/>
            <person name="Tu H."/>
            <person name="Huang E."/>
            <person name="Barry K."/>
            <person name="Lindquist E."/>
            <person name="Shapiro H."/>
            <person name="Bruce D."/>
            <person name="Schmutz J."/>
            <person name="Salamov A."/>
            <person name="Fey P."/>
            <person name="Gaudet P."/>
            <person name="Anjard C."/>
            <person name="Babu M.M."/>
            <person name="Basu S."/>
            <person name="Bushmanova Y."/>
            <person name="van der Wel H."/>
            <person name="Katoh-Kurasawa M."/>
            <person name="Dinh C."/>
            <person name="Coutinho P.M."/>
            <person name="Saito T."/>
            <person name="Elias M."/>
            <person name="Schaap P."/>
            <person name="Kay R.R."/>
            <person name="Henrissat B."/>
            <person name="Eichinger L."/>
            <person name="Rivero F."/>
            <person name="Putnam N.H."/>
            <person name="West C.M."/>
            <person name="Loomis W.F."/>
            <person name="Chisholm R.L."/>
            <person name="Shaulsky G."/>
            <person name="Strassmann J.E."/>
            <person name="Queller D.C."/>
            <person name="Kuspa A."/>
            <person name="Grigoriev I.V."/>
        </authorList>
    </citation>
    <scope>NUCLEOTIDE SEQUENCE [LARGE SCALE GENOMIC DNA]</scope>
    <source>
        <strain evidence="3">QSDP1</strain>
    </source>
</reference>
<name>F0ZCL1_DICPU</name>
<keyword evidence="1" id="KW-0472">Membrane</keyword>
<gene>
    <name evidence="2" type="ORF">DICPUDRAFT_91451</name>
</gene>
<dbReference type="Proteomes" id="UP000001064">
    <property type="component" value="Unassembled WGS sequence"/>
</dbReference>
<organism evidence="2 3">
    <name type="scientific">Dictyostelium purpureum</name>
    <name type="common">Slime mold</name>
    <dbReference type="NCBI Taxonomy" id="5786"/>
    <lineage>
        <taxon>Eukaryota</taxon>
        <taxon>Amoebozoa</taxon>
        <taxon>Evosea</taxon>
        <taxon>Eumycetozoa</taxon>
        <taxon>Dictyostelia</taxon>
        <taxon>Dictyosteliales</taxon>
        <taxon>Dictyosteliaceae</taxon>
        <taxon>Dictyostelium</taxon>
    </lineage>
</organism>
<evidence type="ECO:0000313" key="3">
    <source>
        <dbReference type="Proteomes" id="UP000001064"/>
    </source>
</evidence>
<feature type="transmembrane region" description="Helical" evidence="1">
    <location>
        <begin position="6"/>
        <end position="22"/>
    </location>
</feature>
<keyword evidence="1" id="KW-0812">Transmembrane</keyword>
<dbReference type="OMA" id="FKESHID"/>
<dbReference type="GeneID" id="10502394"/>
<dbReference type="SUPFAM" id="SSF54001">
    <property type="entry name" value="Cysteine proteinases"/>
    <property type="match status" value="1"/>
</dbReference>
<sequence>MENVYLFLNLSIIIFFYIYFYQQKSFSNLTKNLIIILTNIKDKKCWGKCKKVYIDIPNGEETLKNVEELERVINPQLKEILKSINSGSVFLIQNNTDATSMLFRVGLNGRFSHCAMLLQPNFFNDGNQEPLMFQAAGEKIDSKNTGPDIHFLTKFLSVYMSRYPSCRYVFRDLKAPLTQEQSLKLGESICRSIKKKETRFPTNFELFWTYTTEKYFRFLIPLVHIENKENITFCSKIVTETFQFLGLLNKKINTFSTNPNDFTLSNCDIFSDEIEIIFKMGN</sequence>
<dbReference type="EMBL" id="GL870979">
    <property type="protein sequence ID" value="EGC38287.1"/>
    <property type="molecule type" value="Genomic_DNA"/>
</dbReference>
<accession>F0ZCL1</accession>
<dbReference type="AlphaFoldDB" id="F0ZCL1"/>
<evidence type="ECO:0000256" key="1">
    <source>
        <dbReference type="SAM" id="Phobius"/>
    </source>
</evidence>
<dbReference type="InterPro" id="IPR038765">
    <property type="entry name" value="Papain-like_cys_pep_sf"/>
</dbReference>
<dbReference type="VEuPathDB" id="AmoebaDB:DICPUDRAFT_91451"/>
<dbReference type="RefSeq" id="XP_003285148.1">
    <property type="nucleotide sequence ID" value="XM_003285100.1"/>
</dbReference>
<dbReference type="InParanoid" id="F0ZCL1"/>